<dbReference type="Proteomes" id="UP000634134">
    <property type="component" value="Unassembled WGS sequence"/>
</dbReference>
<accession>A0ABR9WCG6</accession>
<name>A0ABR9WCG6_9BACT</name>
<protein>
    <submittedName>
        <fullName evidence="2">Uncharacterized protein</fullName>
    </submittedName>
</protein>
<proteinExistence type="predicted"/>
<feature type="region of interest" description="Disordered" evidence="1">
    <location>
        <begin position="1"/>
        <end position="25"/>
    </location>
</feature>
<evidence type="ECO:0000256" key="1">
    <source>
        <dbReference type="SAM" id="MobiDB-lite"/>
    </source>
</evidence>
<evidence type="ECO:0000313" key="3">
    <source>
        <dbReference type="Proteomes" id="UP000634134"/>
    </source>
</evidence>
<comment type="caution">
    <text evidence="2">The sequence shown here is derived from an EMBL/GenBank/DDBJ whole genome shotgun (WGS) entry which is preliminary data.</text>
</comment>
<evidence type="ECO:0000313" key="2">
    <source>
        <dbReference type="EMBL" id="MBE9462066.1"/>
    </source>
</evidence>
<reference evidence="3" key="1">
    <citation type="submission" date="2023-07" db="EMBL/GenBank/DDBJ databases">
        <title>Dyadobacter sp. nov 'subterranea' isolated from contaminted grondwater.</title>
        <authorList>
            <person name="Szabo I."/>
            <person name="Al-Omari J."/>
            <person name="Szerdahelyi S.G."/>
            <person name="Rado J."/>
        </authorList>
    </citation>
    <scope>NUCLEOTIDE SEQUENCE [LARGE SCALE GENOMIC DNA]</scope>
    <source>
        <strain evidence="3">UP-52</strain>
    </source>
</reference>
<gene>
    <name evidence="2" type="ORF">IEE83_09250</name>
</gene>
<dbReference type="EMBL" id="JACYGY010000001">
    <property type="protein sequence ID" value="MBE9462066.1"/>
    <property type="molecule type" value="Genomic_DNA"/>
</dbReference>
<organism evidence="2 3">
    <name type="scientific">Dyadobacter subterraneus</name>
    <dbReference type="NCBI Taxonomy" id="2773304"/>
    <lineage>
        <taxon>Bacteria</taxon>
        <taxon>Pseudomonadati</taxon>
        <taxon>Bacteroidota</taxon>
        <taxon>Cytophagia</taxon>
        <taxon>Cytophagales</taxon>
        <taxon>Spirosomataceae</taxon>
        <taxon>Dyadobacter</taxon>
    </lineage>
</organism>
<keyword evidence="3" id="KW-1185">Reference proteome</keyword>
<sequence>MKPVEKKIDAVAAAHSDHSQTERFEPSKGELLGCLSHHPGPAALEKGKFLKDLCGQAASLILKGSLAVRIKSVKHKQLSLSG</sequence>